<dbReference type="AlphaFoldDB" id="A0A7G2C6X7"/>
<keyword evidence="7 8" id="KW-0472">Membrane</keyword>
<name>A0A7G2C6X7_9TRYP</name>
<dbReference type="GO" id="GO:0006882">
    <property type="term" value="P:intracellular zinc ion homeostasis"/>
    <property type="evidence" value="ECO:0007669"/>
    <property type="project" value="InterPro"/>
</dbReference>
<keyword evidence="3" id="KW-0813">Transport</keyword>
<comment type="similarity">
    <text evidence="2">Belongs to the cation diffusion facilitator (CDF) transporter (TC 2.A.4) family. SLC30A subfamily.</text>
</comment>
<evidence type="ECO:0000256" key="6">
    <source>
        <dbReference type="ARBA" id="ARBA00023065"/>
    </source>
</evidence>
<dbReference type="SUPFAM" id="SSF161111">
    <property type="entry name" value="Cation efflux protein transmembrane domain-like"/>
    <property type="match status" value="1"/>
</dbReference>
<feature type="transmembrane region" description="Helical" evidence="8">
    <location>
        <begin position="285"/>
        <end position="305"/>
    </location>
</feature>
<feature type="transmembrane region" description="Helical" evidence="8">
    <location>
        <begin position="30"/>
        <end position="52"/>
    </location>
</feature>
<evidence type="ECO:0000313" key="11">
    <source>
        <dbReference type="Proteomes" id="UP000515908"/>
    </source>
</evidence>
<dbReference type="GO" id="GO:0016020">
    <property type="term" value="C:membrane"/>
    <property type="evidence" value="ECO:0007669"/>
    <property type="project" value="UniProtKB-SubCell"/>
</dbReference>
<organism evidence="10 11">
    <name type="scientific">Angomonas deanei</name>
    <dbReference type="NCBI Taxonomy" id="59799"/>
    <lineage>
        <taxon>Eukaryota</taxon>
        <taxon>Discoba</taxon>
        <taxon>Euglenozoa</taxon>
        <taxon>Kinetoplastea</taxon>
        <taxon>Metakinetoplastina</taxon>
        <taxon>Trypanosomatida</taxon>
        <taxon>Trypanosomatidae</taxon>
        <taxon>Strigomonadinae</taxon>
        <taxon>Angomonas</taxon>
    </lineage>
</organism>
<evidence type="ECO:0000256" key="1">
    <source>
        <dbReference type="ARBA" id="ARBA00004141"/>
    </source>
</evidence>
<dbReference type="VEuPathDB" id="TriTrypDB:ADEAN_000294100"/>
<feature type="transmembrane region" description="Helical" evidence="8">
    <location>
        <begin position="325"/>
        <end position="348"/>
    </location>
</feature>
<reference evidence="10 11" key="1">
    <citation type="submission" date="2020-08" db="EMBL/GenBank/DDBJ databases">
        <authorList>
            <person name="Newling K."/>
            <person name="Davey J."/>
            <person name="Forrester S."/>
        </authorList>
    </citation>
    <scope>NUCLEOTIDE SEQUENCE [LARGE SCALE GENOMIC DNA]</scope>
    <source>
        <strain evidence="11">Crithidia deanei Carvalho (ATCC PRA-265)</strain>
    </source>
</reference>
<evidence type="ECO:0000256" key="7">
    <source>
        <dbReference type="ARBA" id="ARBA00023136"/>
    </source>
</evidence>
<evidence type="ECO:0000256" key="8">
    <source>
        <dbReference type="SAM" id="Phobius"/>
    </source>
</evidence>
<dbReference type="InterPro" id="IPR002524">
    <property type="entry name" value="Cation_efflux"/>
</dbReference>
<feature type="transmembrane region" description="Helical" evidence="8">
    <location>
        <begin position="100"/>
        <end position="120"/>
    </location>
</feature>
<sequence>MPKSPKMFKVVPAVVFCVNIALLFCASDFAVVPLLFFCSIVVLSAVVTYAEFSPSFIECFCASVLCATGSFFTSDTIVAVDLAHYTVPLITVVVAAQKVFVGFRVNSFAFGIIAVSAYCVSATDRGLLSSVVSGEYETRTEIGILITMAVFVQFSASVSTNRNAFRNVLETIGTLLRRRREKKLFLFLLLTLAVMVLEFVYGISSNSLGLVSDSFHMLLDATSIVIGLCTAFASSWDPNKNHPFGFARYEVLGGFLNGVLLVFIAVFVVVESIERILDPPEVETTYLLTVSVIGLLVNAIGVVFFHEFHTHAPGECSHDHNMQGVYLHIMADLLGSVSVILSSLLIHFFNYVKSDAICSVITAVMIFLSAVPLLKETGKVLLLSGPSENVCVLIRQNFEQHISIGALEDVKIWNNSTAPRDLSVCLLTFKLKPTADYHESKKIIKARAESILRGCGELTNFVVMVHAE</sequence>
<accession>A0A7G2C6X7</accession>
<keyword evidence="11" id="KW-1185">Reference proteome</keyword>
<evidence type="ECO:0000256" key="4">
    <source>
        <dbReference type="ARBA" id="ARBA00022692"/>
    </source>
</evidence>
<dbReference type="NCBIfam" id="TIGR01297">
    <property type="entry name" value="CDF"/>
    <property type="match status" value="1"/>
</dbReference>
<dbReference type="EMBL" id="LR877149">
    <property type="protein sequence ID" value="CAD2215486.1"/>
    <property type="molecule type" value="Genomic_DNA"/>
</dbReference>
<feature type="transmembrane region" description="Helical" evidence="8">
    <location>
        <begin position="7"/>
        <end position="24"/>
    </location>
</feature>
<dbReference type="InterPro" id="IPR058533">
    <property type="entry name" value="Cation_efflux_TM"/>
</dbReference>
<dbReference type="PANTHER" id="PTHR45755:SF4">
    <property type="entry name" value="ZINC TRANSPORTER 7"/>
    <property type="match status" value="1"/>
</dbReference>
<gene>
    <name evidence="10" type="ORF">ADEAN_000294100</name>
</gene>
<dbReference type="GO" id="GO:0005794">
    <property type="term" value="C:Golgi apparatus"/>
    <property type="evidence" value="ECO:0007669"/>
    <property type="project" value="TreeGrafter"/>
</dbReference>
<dbReference type="Gene3D" id="1.20.1510.10">
    <property type="entry name" value="Cation efflux protein transmembrane domain"/>
    <property type="match status" value="1"/>
</dbReference>
<dbReference type="Pfam" id="PF01545">
    <property type="entry name" value="Cation_efflux"/>
    <property type="match status" value="1"/>
</dbReference>
<dbReference type="Proteomes" id="UP000515908">
    <property type="component" value="Chromosome 05"/>
</dbReference>
<evidence type="ECO:0000259" key="9">
    <source>
        <dbReference type="Pfam" id="PF01545"/>
    </source>
</evidence>
<dbReference type="InterPro" id="IPR045316">
    <property type="entry name" value="Msc2-like"/>
</dbReference>
<evidence type="ECO:0000256" key="5">
    <source>
        <dbReference type="ARBA" id="ARBA00022989"/>
    </source>
</evidence>
<keyword evidence="5 8" id="KW-1133">Transmembrane helix</keyword>
<dbReference type="InterPro" id="IPR027469">
    <property type="entry name" value="Cation_efflux_TMD_sf"/>
</dbReference>
<dbReference type="PANTHER" id="PTHR45755">
    <property type="match status" value="1"/>
</dbReference>
<feature type="transmembrane region" description="Helical" evidence="8">
    <location>
        <begin position="354"/>
        <end position="374"/>
    </location>
</feature>
<feature type="domain" description="Cation efflux protein transmembrane" evidence="9">
    <location>
        <begin position="184"/>
        <end position="382"/>
    </location>
</feature>
<proteinExistence type="inferred from homology"/>
<comment type="subcellular location">
    <subcellularLocation>
        <location evidence="1">Membrane</location>
        <topology evidence="1">Multi-pass membrane protein</topology>
    </subcellularLocation>
</comment>
<keyword evidence="4 8" id="KW-0812">Transmembrane</keyword>
<evidence type="ECO:0000256" key="2">
    <source>
        <dbReference type="ARBA" id="ARBA00008873"/>
    </source>
</evidence>
<feature type="transmembrane region" description="Helical" evidence="8">
    <location>
        <begin position="184"/>
        <end position="203"/>
    </location>
</feature>
<protein>
    <submittedName>
        <fullName evidence="10">Cation efflux family, putative</fullName>
    </submittedName>
</protein>
<feature type="transmembrane region" description="Helical" evidence="8">
    <location>
        <begin position="254"/>
        <end position="273"/>
    </location>
</feature>
<evidence type="ECO:0000313" key="10">
    <source>
        <dbReference type="EMBL" id="CAD2215486.1"/>
    </source>
</evidence>
<evidence type="ECO:0000256" key="3">
    <source>
        <dbReference type="ARBA" id="ARBA00022448"/>
    </source>
</evidence>
<dbReference type="GO" id="GO:0005385">
    <property type="term" value="F:zinc ion transmembrane transporter activity"/>
    <property type="evidence" value="ECO:0007669"/>
    <property type="project" value="InterPro"/>
</dbReference>
<keyword evidence="6" id="KW-0406">Ion transport</keyword>